<dbReference type="Proteomes" id="UP000813463">
    <property type="component" value="Chromosome 4"/>
</dbReference>
<organism evidence="2 3">
    <name type="scientific">Spinacia oleracea</name>
    <name type="common">Spinach</name>
    <dbReference type="NCBI Taxonomy" id="3562"/>
    <lineage>
        <taxon>Eukaryota</taxon>
        <taxon>Viridiplantae</taxon>
        <taxon>Streptophyta</taxon>
        <taxon>Embryophyta</taxon>
        <taxon>Tracheophyta</taxon>
        <taxon>Spermatophyta</taxon>
        <taxon>Magnoliopsida</taxon>
        <taxon>eudicotyledons</taxon>
        <taxon>Gunneridae</taxon>
        <taxon>Pentapetalae</taxon>
        <taxon>Caryophyllales</taxon>
        <taxon>Chenopodiaceae</taxon>
        <taxon>Chenopodioideae</taxon>
        <taxon>Anserineae</taxon>
        <taxon>Spinacia</taxon>
    </lineage>
</organism>
<feature type="region of interest" description="Disordered" evidence="1">
    <location>
        <begin position="187"/>
        <end position="206"/>
    </location>
</feature>
<feature type="compositionally biased region" description="Low complexity" evidence="1">
    <location>
        <begin position="192"/>
        <end position="206"/>
    </location>
</feature>
<accession>A0A9R0JR87</accession>
<gene>
    <name evidence="3" type="primary">LOC110783585</name>
</gene>
<reference evidence="3" key="2">
    <citation type="submission" date="2025-08" db="UniProtKB">
        <authorList>
            <consortium name="RefSeq"/>
        </authorList>
    </citation>
    <scope>IDENTIFICATION</scope>
    <source>
        <tissue evidence="3">Leaf</tissue>
    </source>
</reference>
<dbReference type="GeneID" id="110783585"/>
<sequence>MRDRGKRELEAYNNNNNGEDYSNFVGENNYFPEFPCKKHPNSSFSSSSAGGICAYCLTDRLAQLVCPQCGEQRLSSYCSCSSNHHNNNTNNFFTSYDTSSSSTTTADVGRISFLLENDKSSDEISSSRPKTGRKSYSNNHDEFTHLRRSNSISTAAVNNNNNNNNNNGSRPETGKFWKIGRLFRKKKDKNNHSNNHYNNVNVESSNVNNNEENHECNGVSRSRSLCSFRGFYDTDQENGGFAVSSSSAARASSVSTGNFVLDSAKMSCFSESEARMSNFDYCDASNFIGTNKSNIFSFKETEFVSSEDHAFIDLKLHDMSSETSRGPPDLAAMRRSGLGLSTKEYGYRGGGGGGGGDVMGHHEMLRNGGGSCRISSVSERELRKCRKSYKVWKWFSRHPNNSDKFDDDHAFNS</sequence>
<evidence type="ECO:0000313" key="3">
    <source>
        <dbReference type="RefSeq" id="XP_021843630.2"/>
    </source>
</evidence>
<evidence type="ECO:0000256" key="1">
    <source>
        <dbReference type="SAM" id="MobiDB-lite"/>
    </source>
</evidence>
<reference evidence="2" key="1">
    <citation type="journal article" date="2021" name="Nat. Commun.">
        <title>Genomic analyses provide insights into spinach domestication and the genetic basis of agronomic traits.</title>
        <authorList>
            <person name="Cai X."/>
            <person name="Sun X."/>
            <person name="Xu C."/>
            <person name="Sun H."/>
            <person name="Wang X."/>
            <person name="Ge C."/>
            <person name="Zhang Z."/>
            <person name="Wang Q."/>
            <person name="Fei Z."/>
            <person name="Jiao C."/>
            <person name="Wang Q."/>
        </authorList>
    </citation>
    <scope>NUCLEOTIDE SEQUENCE [LARGE SCALE GENOMIC DNA]</scope>
    <source>
        <strain evidence="2">cv. Varoflay</strain>
    </source>
</reference>
<dbReference type="KEGG" id="soe:110783585"/>
<feature type="compositionally biased region" description="Polar residues" evidence="1">
    <location>
        <begin position="123"/>
        <end position="138"/>
    </location>
</feature>
<dbReference type="RefSeq" id="XP_021843630.2">
    <property type="nucleotide sequence ID" value="XM_021987938.2"/>
</dbReference>
<protein>
    <submittedName>
        <fullName evidence="3">Uncharacterized protein isoform X1</fullName>
    </submittedName>
</protein>
<proteinExistence type="predicted"/>
<feature type="region of interest" description="Disordered" evidence="1">
    <location>
        <begin position="120"/>
        <end position="144"/>
    </location>
</feature>
<feature type="compositionally biased region" description="Low complexity" evidence="1">
    <location>
        <begin position="158"/>
        <end position="167"/>
    </location>
</feature>
<evidence type="ECO:0000313" key="2">
    <source>
        <dbReference type="Proteomes" id="UP000813463"/>
    </source>
</evidence>
<dbReference type="AlphaFoldDB" id="A0A9R0JR87"/>
<dbReference type="PANTHER" id="PTHR34197">
    <property type="entry name" value="OS04G0591300 PROTEIN"/>
    <property type="match status" value="1"/>
</dbReference>
<dbReference type="PANTHER" id="PTHR34197:SF3">
    <property type="entry name" value="DUF740 FAMILY PROTEIN"/>
    <property type="match status" value="1"/>
</dbReference>
<feature type="region of interest" description="Disordered" evidence="1">
    <location>
        <begin position="155"/>
        <end position="174"/>
    </location>
</feature>
<keyword evidence="2" id="KW-1185">Reference proteome</keyword>
<name>A0A9R0JR87_SPIOL</name>